<dbReference type="InterPro" id="IPR020845">
    <property type="entry name" value="AMP-binding_CS"/>
</dbReference>
<dbReference type="InterPro" id="IPR025110">
    <property type="entry name" value="AMP-bd_C"/>
</dbReference>
<comment type="caution">
    <text evidence="3">The sequence shown here is derived from an EMBL/GenBank/DDBJ whole genome shotgun (WGS) entry which is preliminary data.</text>
</comment>
<protein>
    <submittedName>
        <fullName evidence="3">Acyl-CoA synthetase</fullName>
    </submittedName>
</protein>
<evidence type="ECO:0000259" key="2">
    <source>
        <dbReference type="Pfam" id="PF13193"/>
    </source>
</evidence>
<dbReference type="NCBIfam" id="NF005863">
    <property type="entry name" value="PRK07798.1"/>
    <property type="match status" value="1"/>
</dbReference>
<organism evidence="3 4">
    <name type="scientific">Dietzia aerolata</name>
    <dbReference type="NCBI Taxonomy" id="595984"/>
    <lineage>
        <taxon>Bacteria</taxon>
        <taxon>Bacillati</taxon>
        <taxon>Actinomycetota</taxon>
        <taxon>Actinomycetes</taxon>
        <taxon>Mycobacteriales</taxon>
        <taxon>Dietziaceae</taxon>
        <taxon>Dietzia</taxon>
    </lineage>
</organism>
<dbReference type="RefSeq" id="WP_182631596.1">
    <property type="nucleotide sequence ID" value="NZ_JAALDM010000066.1"/>
</dbReference>
<dbReference type="Pfam" id="PF00501">
    <property type="entry name" value="AMP-binding"/>
    <property type="match status" value="1"/>
</dbReference>
<evidence type="ECO:0000259" key="1">
    <source>
        <dbReference type="Pfam" id="PF00501"/>
    </source>
</evidence>
<gene>
    <name evidence="3" type="ORF">ACFFVD_12445</name>
</gene>
<dbReference type="InterPro" id="IPR042099">
    <property type="entry name" value="ANL_N_sf"/>
</dbReference>
<feature type="domain" description="AMP-dependent synthetase/ligase" evidence="1">
    <location>
        <begin position="19"/>
        <end position="378"/>
    </location>
</feature>
<dbReference type="InterPro" id="IPR045851">
    <property type="entry name" value="AMP-bd_C_sf"/>
</dbReference>
<reference evidence="3 4" key="1">
    <citation type="submission" date="2024-09" db="EMBL/GenBank/DDBJ databases">
        <authorList>
            <person name="Sun Q."/>
            <person name="Mori K."/>
        </authorList>
    </citation>
    <scope>NUCLEOTIDE SEQUENCE [LARGE SCALE GENOMIC DNA]</scope>
    <source>
        <strain evidence="3 4">CCM 7659</strain>
    </source>
</reference>
<dbReference type="SUPFAM" id="SSF56801">
    <property type="entry name" value="Acetyl-CoA synthetase-like"/>
    <property type="match status" value="1"/>
</dbReference>
<feature type="domain" description="AMP-binding enzyme C-terminal" evidence="2">
    <location>
        <begin position="460"/>
        <end position="535"/>
    </location>
</feature>
<evidence type="ECO:0000313" key="3">
    <source>
        <dbReference type="EMBL" id="MFB9260614.1"/>
    </source>
</evidence>
<dbReference type="PANTHER" id="PTHR43767:SF1">
    <property type="entry name" value="NONRIBOSOMAL PEPTIDE SYNTHASE PES1 (EUROFUNG)-RELATED"/>
    <property type="match status" value="1"/>
</dbReference>
<name>A0ABV5JS53_9ACTN</name>
<dbReference type="Proteomes" id="UP001589700">
    <property type="component" value="Unassembled WGS sequence"/>
</dbReference>
<dbReference type="PANTHER" id="PTHR43767">
    <property type="entry name" value="LONG-CHAIN-FATTY-ACID--COA LIGASE"/>
    <property type="match status" value="1"/>
</dbReference>
<sequence>MTTQEFNIALTHEAISEALADREAIVWRDRRLTYGDLTDRSRRLATYLHRAGFGVRRERADLAPHESGQDHVALYLYNGNEYLEGMLGAFKSRCVSVNVNYRYVADELRYLLQNSESKAIIYHSKFAPLLAEIRDDLPEITLWLQVADDSGEPLLPGAVDYEEALASVPADLPDVGHSPDDLYMIYTGGTTGMPKGVLWRQHDIFMSAMGGRTPGVWDPVTSYDEVVDRAVNGMGGVMLMIPPLMHGAAQWSAFILMHQGAKLVIPDENRRMDPASVLRALEREKASTMTVTGNAVMRPLLDEMKTEKYDLSSLTIIGNGSAIMTEELKAEVLDFLPNTLINDSVGASETGAQGSHLSVKGATSTGRFGTGPGLVVLDVFMEKLHEPGHEEPGWMAQSGWVPLGYLNDPEKSARTFPVIDGQRYAVPGDRARLLESGEMELLGRDSVSINTGGEKVFVEEVEKAVASHPAVRDVNVAGRPHERWGNEVVAVVEFVEGVSATEAELVAHVGKALAPYKVPKGWVMVDRIQRSPSGKADYRWAKKLAAEAAESAGGAG</sequence>
<dbReference type="Gene3D" id="3.40.50.12780">
    <property type="entry name" value="N-terminal domain of ligase-like"/>
    <property type="match status" value="1"/>
</dbReference>
<proteinExistence type="predicted"/>
<accession>A0ABV5JS53</accession>
<dbReference type="EMBL" id="JBHMDY010000006">
    <property type="protein sequence ID" value="MFB9260614.1"/>
    <property type="molecule type" value="Genomic_DNA"/>
</dbReference>
<keyword evidence="4" id="KW-1185">Reference proteome</keyword>
<evidence type="ECO:0000313" key="4">
    <source>
        <dbReference type="Proteomes" id="UP001589700"/>
    </source>
</evidence>
<dbReference type="Gene3D" id="3.30.300.30">
    <property type="match status" value="1"/>
</dbReference>
<dbReference type="InterPro" id="IPR050237">
    <property type="entry name" value="ATP-dep_AMP-bd_enzyme"/>
</dbReference>
<dbReference type="InterPro" id="IPR000873">
    <property type="entry name" value="AMP-dep_synth/lig_dom"/>
</dbReference>
<dbReference type="PROSITE" id="PS00455">
    <property type="entry name" value="AMP_BINDING"/>
    <property type="match status" value="1"/>
</dbReference>
<dbReference type="Pfam" id="PF13193">
    <property type="entry name" value="AMP-binding_C"/>
    <property type="match status" value="1"/>
</dbReference>